<name>A0ABP7RRU2_9SPHN</name>
<gene>
    <name evidence="1" type="ORF">GCM10022211_10290</name>
</gene>
<accession>A0ABP7RRU2</accession>
<reference evidence="2" key="1">
    <citation type="journal article" date="2019" name="Int. J. Syst. Evol. Microbiol.">
        <title>The Global Catalogue of Microorganisms (GCM) 10K type strain sequencing project: providing services to taxonomists for standard genome sequencing and annotation.</title>
        <authorList>
            <consortium name="The Broad Institute Genomics Platform"/>
            <consortium name="The Broad Institute Genome Sequencing Center for Infectious Disease"/>
            <person name="Wu L."/>
            <person name="Ma J."/>
        </authorList>
    </citation>
    <scope>NUCLEOTIDE SEQUENCE [LARGE SCALE GENOMIC DNA]</scope>
    <source>
        <strain evidence="2">JCM 16603</strain>
    </source>
</reference>
<dbReference type="RefSeq" id="WP_344709097.1">
    <property type="nucleotide sequence ID" value="NZ_BAAAZD010000001.1"/>
</dbReference>
<keyword evidence="2" id="KW-1185">Reference proteome</keyword>
<proteinExistence type="predicted"/>
<evidence type="ECO:0000313" key="1">
    <source>
        <dbReference type="EMBL" id="GAA4001357.1"/>
    </source>
</evidence>
<dbReference type="Proteomes" id="UP001501310">
    <property type="component" value="Unassembled WGS sequence"/>
</dbReference>
<comment type="caution">
    <text evidence="1">The sequence shown here is derived from an EMBL/GenBank/DDBJ whole genome shotgun (WGS) entry which is preliminary data.</text>
</comment>
<evidence type="ECO:0000313" key="2">
    <source>
        <dbReference type="Proteomes" id="UP001501310"/>
    </source>
</evidence>
<sequence length="70" mass="8206">MAFPLRCPAVKRTRLSICRRKRSYASEDEARLAAARSDLDLRSYRCNRCRAHHLTSRRKGKRVPRPQPVL</sequence>
<protein>
    <submittedName>
        <fullName evidence="1">Uncharacterized protein</fullName>
    </submittedName>
</protein>
<organism evidence="1 2">
    <name type="scientific">Sphingomonas humi</name>
    <dbReference type="NCBI Taxonomy" id="335630"/>
    <lineage>
        <taxon>Bacteria</taxon>
        <taxon>Pseudomonadati</taxon>
        <taxon>Pseudomonadota</taxon>
        <taxon>Alphaproteobacteria</taxon>
        <taxon>Sphingomonadales</taxon>
        <taxon>Sphingomonadaceae</taxon>
        <taxon>Sphingomonas</taxon>
    </lineage>
</organism>
<dbReference type="EMBL" id="BAAAZD010000001">
    <property type="protein sequence ID" value="GAA4001357.1"/>
    <property type="molecule type" value="Genomic_DNA"/>
</dbReference>